<feature type="transmembrane region" description="Helical" evidence="8">
    <location>
        <begin position="335"/>
        <end position="357"/>
    </location>
</feature>
<gene>
    <name evidence="9" type="ORF">SAMN05421743_12835</name>
</gene>
<dbReference type="NCBIfam" id="TIGR00912">
    <property type="entry name" value="2A0309"/>
    <property type="match status" value="1"/>
</dbReference>
<feature type="transmembrane region" description="Helical" evidence="8">
    <location>
        <begin position="144"/>
        <end position="162"/>
    </location>
</feature>
<organism evidence="9 10">
    <name type="scientific">Thalassobacillus cyri</name>
    <dbReference type="NCBI Taxonomy" id="571932"/>
    <lineage>
        <taxon>Bacteria</taxon>
        <taxon>Bacillati</taxon>
        <taxon>Bacillota</taxon>
        <taxon>Bacilli</taxon>
        <taxon>Bacillales</taxon>
        <taxon>Bacillaceae</taxon>
        <taxon>Thalassobacillus</taxon>
    </lineage>
</organism>
<keyword evidence="6 8" id="KW-1133">Transmembrane helix</keyword>
<feature type="transmembrane region" description="Helical" evidence="8">
    <location>
        <begin position="77"/>
        <end position="100"/>
    </location>
</feature>
<evidence type="ECO:0000256" key="5">
    <source>
        <dbReference type="ARBA" id="ARBA00022692"/>
    </source>
</evidence>
<dbReference type="GO" id="GO:0009847">
    <property type="term" value="P:spore germination"/>
    <property type="evidence" value="ECO:0007669"/>
    <property type="project" value="InterPro"/>
</dbReference>
<comment type="subcellular location">
    <subcellularLocation>
        <location evidence="1">Membrane</location>
        <topology evidence="1">Multi-pass membrane protein</topology>
    </subcellularLocation>
</comment>
<evidence type="ECO:0000256" key="6">
    <source>
        <dbReference type="ARBA" id="ARBA00022989"/>
    </source>
</evidence>
<feature type="transmembrane region" description="Helical" evidence="8">
    <location>
        <begin position="120"/>
        <end position="137"/>
    </location>
</feature>
<keyword evidence="3" id="KW-0813">Transport</keyword>
<evidence type="ECO:0000256" key="1">
    <source>
        <dbReference type="ARBA" id="ARBA00004141"/>
    </source>
</evidence>
<dbReference type="AlphaFoldDB" id="A0A1H4HFM2"/>
<dbReference type="PANTHER" id="PTHR34975:SF2">
    <property type="entry name" value="SPORE GERMINATION PROTEIN A2"/>
    <property type="match status" value="1"/>
</dbReference>
<reference evidence="9 10" key="1">
    <citation type="submission" date="2016-10" db="EMBL/GenBank/DDBJ databases">
        <authorList>
            <person name="de Groot N.N."/>
        </authorList>
    </citation>
    <scope>NUCLEOTIDE SEQUENCE [LARGE SCALE GENOMIC DNA]</scope>
    <source>
        <strain evidence="9 10">CCM7597</strain>
    </source>
</reference>
<dbReference type="RefSeq" id="WP_176791785.1">
    <property type="nucleotide sequence ID" value="NZ_FNQR01000028.1"/>
</dbReference>
<keyword evidence="5 8" id="KW-0812">Transmembrane</keyword>
<feature type="transmembrane region" description="Helical" evidence="8">
    <location>
        <begin position="305"/>
        <end position="323"/>
    </location>
</feature>
<dbReference type="Gene3D" id="1.20.1740.10">
    <property type="entry name" value="Amino acid/polyamine transporter I"/>
    <property type="match status" value="1"/>
</dbReference>
<feature type="transmembrane region" description="Helical" evidence="8">
    <location>
        <begin position="39"/>
        <end position="57"/>
    </location>
</feature>
<proteinExistence type="inferred from homology"/>
<evidence type="ECO:0000313" key="10">
    <source>
        <dbReference type="Proteomes" id="UP000198584"/>
    </source>
</evidence>
<protein>
    <submittedName>
        <fullName evidence="9">Spore germination protein KB</fullName>
    </submittedName>
</protein>
<dbReference type="PANTHER" id="PTHR34975">
    <property type="entry name" value="SPORE GERMINATION PROTEIN A2"/>
    <property type="match status" value="1"/>
</dbReference>
<name>A0A1H4HFM2_9BACI</name>
<keyword evidence="4" id="KW-0309">Germination</keyword>
<feature type="transmembrane region" description="Helical" evidence="8">
    <location>
        <begin position="12"/>
        <end position="33"/>
    </location>
</feature>
<keyword evidence="7 8" id="KW-0472">Membrane</keyword>
<dbReference type="InterPro" id="IPR004761">
    <property type="entry name" value="Spore_GerAB"/>
</dbReference>
<dbReference type="Pfam" id="PF03845">
    <property type="entry name" value="Spore_permease"/>
    <property type="match status" value="1"/>
</dbReference>
<accession>A0A1H4HFM2</accession>
<feature type="transmembrane region" description="Helical" evidence="8">
    <location>
        <begin position="216"/>
        <end position="240"/>
    </location>
</feature>
<keyword evidence="10" id="KW-1185">Reference proteome</keyword>
<dbReference type="EMBL" id="FNQR01000028">
    <property type="protein sequence ID" value="SEB20643.1"/>
    <property type="molecule type" value="Genomic_DNA"/>
</dbReference>
<evidence type="ECO:0000256" key="3">
    <source>
        <dbReference type="ARBA" id="ARBA00022448"/>
    </source>
</evidence>
<evidence type="ECO:0000256" key="2">
    <source>
        <dbReference type="ARBA" id="ARBA00007998"/>
    </source>
</evidence>
<evidence type="ECO:0000256" key="8">
    <source>
        <dbReference type="SAM" id="Phobius"/>
    </source>
</evidence>
<feature type="transmembrane region" description="Helical" evidence="8">
    <location>
        <begin position="182"/>
        <end position="204"/>
    </location>
</feature>
<evidence type="ECO:0000313" key="9">
    <source>
        <dbReference type="EMBL" id="SEB20643.1"/>
    </source>
</evidence>
<dbReference type="STRING" id="571932.SAMN05421743_12835"/>
<sequence length="369" mass="41107">MNNKTISARQFMYLVILFLIGSSILIIPGPLAAGAKQDGWISAILGTVIGILLVHLYHKISITIGNKTFVEAAIDIFGNWFGRIISFFHLSFIYILAALVLRNIGDFMTTQMMVETPLQYTHILFLLVVILGARLGIETIGRSAEMFITWMIILLVFLFLSLTPQLDINNLKPMFGSGLRSITSTSLTVIGTPILEMVIFLMIYPQVKEKSKAKHAWLIGLLIGGGFLTLITLFSILVLGSDLTALNEYPIYELATKINIAGFLEGLEIIVAIVWMLTIFFKLVILYYASSLGIAQFLKIDDYRILLLPLGMGMVVLSIIAYPDVAYFESFVNSTWLPYATMHGFVLPLLLLIGAIIKKKKQESGRSRK</sequence>
<feature type="transmembrane region" description="Helical" evidence="8">
    <location>
        <begin position="260"/>
        <end position="285"/>
    </location>
</feature>
<comment type="similarity">
    <text evidence="2">Belongs to the amino acid-polyamine-organocation (APC) superfamily. Spore germination protein (SGP) (TC 2.A.3.9) family.</text>
</comment>
<dbReference type="Proteomes" id="UP000198584">
    <property type="component" value="Unassembled WGS sequence"/>
</dbReference>
<evidence type="ECO:0000256" key="7">
    <source>
        <dbReference type="ARBA" id="ARBA00023136"/>
    </source>
</evidence>
<evidence type="ECO:0000256" key="4">
    <source>
        <dbReference type="ARBA" id="ARBA00022544"/>
    </source>
</evidence>
<dbReference type="GO" id="GO:0016020">
    <property type="term" value="C:membrane"/>
    <property type="evidence" value="ECO:0007669"/>
    <property type="project" value="UniProtKB-SubCell"/>
</dbReference>